<protein>
    <submittedName>
        <fullName evidence="2">YhdT family protein</fullName>
    </submittedName>
</protein>
<gene>
    <name evidence="2" type="ORF">NP439_06300</name>
</gene>
<evidence type="ECO:0000256" key="1">
    <source>
        <dbReference type="SAM" id="Phobius"/>
    </source>
</evidence>
<dbReference type="Proteomes" id="UP001059773">
    <property type="component" value="Chromosome"/>
</dbReference>
<evidence type="ECO:0000313" key="3">
    <source>
        <dbReference type="Proteomes" id="UP001059773"/>
    </source>
</evidence>
<dbReference type="PANTHER" id="PTHR39174">
    <property type="entry name" value="INNER MEMBRANE PROTEIN-RELATED"/>
    <property type="match status" value="1"/>
</dbReference>
<name>A0ABY5K0G6_9BACI</name>
<dbReference type="RefSeq" id="WP_256709215.1">
    <property type="nucleotide sequence ID" value="NZ_CP101914.1"/>
</dbReference>
<feature type="transmembrane region" description="Helical" evidence="1">
    <location>
        <begin position="58"/>
        <end position="78"/>
    </location>
</feature>
<keyword evidence="1" id="KW-0812">Transmembrane</keyword>
<keyword evidence="1" id="KW-0472">Membrane</keyword>
<dbReference type="Pfam" id="PF06196">
    <property type="entry name" value="DUF997"/>
    <property type="match status" value="1"/>
</dbReference>
<keyword evidence="3" id="KW-1185">Reference proteome</keyword>
<dbReference type="EMBL" id="CP101914">
    <property type="protein sequence ID" value="UUI04269.1"/>
    <property type="molecule type" value="Genomic_DNA"/>
</dbReference>
<evidence type="ECO:0000313" key="2">
    <source>
        <dbReference type="EMBL" id="UUI04269.1"/>
    </source>
</evidence>
<proteinExistence type="predicted"/>
<accession>A0ABY5K0G6</accession>
<feature type="transmembrane region" description="Helical" evidence="1">
    <location>
        <begin position="20"/>
        <end position="38"/>
    </location>
</feature>
<organism evidence="2 3">
    <name type="scientific">Oceanobacillus jeddahense</name>
    <dbReference type="NCBI Taxonomy" id="1462527"/>
    <lineage>
        <taxon>Bacteria</taxon>
        <taxon>Bacillati</taxon>
        <taxon>Bacillota</taxon>
        <taxon>Bacilli</taxon>
        <taxon>Bacillales</taxon>
        <taxon>Bacillaceae</taxon>
        <taxon>Oceanobacillus</taxon>
    </lineage>
</organism>
<sequence>MNKGNFKEDERFKQCNKEVVYTIIFFIFNILLVFALAFPLGYNVEASEIKLIAGFPAWYFYGVLIAIGLLCISTYLMVKFLFKDMPLDGYVEEEDE</sequence>
<reference evidence="2" key="1">
    <citation type="submission" date="2022-07" db="EMBL/GenBank/DDBJ databases">
        <title>FELIX.</title>
        <authorList>
            <person name="Wan K.H."/>
            <person name="Park S."/>
            <person name="Lawrence Q."/>
            <person name="Eichenberger J.P."/>
            <person name="Booth B.W."/>
            <person name="Piaggio A.J."/>
            <person name="Chandler J.C."/>
            <person name="Franklin A.B."/>
            <person name="Celniker S.E."/>
        </authorList>
    </citation>
    <scope>NUCLEOTIDE SEQUENCE</scope>
    <source>
        <strain evidence="2">QA-1986 374</strain>
    </source>
</reference>
<keyword evidence="1" id="KW-1133">Transmembrane helix</keyword>
<dbReference type="InterPro" id="IPR010398">
    <property type="entry name" value="DUF997"/>
</dbReference>
<dbReference type="PANTHER" id="PTHR39174:SF1">
    <property type="entry name" value="INNER MEMBRANE PROTEIN"/>
    <property type="match status" value="1"/>
</dbReference>